<name>A0AAD5SS26_9FUNG</name>
<dbReference type="Pfam" id="PF00646">
    <property type="entry name" value="F-box"/>
    <property type="match status" value="1"/>
</dbReference>
<evidence type="ECO:0000313" key="3">
    <source>
        <dbReference type="Proteomes" id="UP001212841"/>
    </source>
</evidence>
<dbReference type="SUPFAM" id="SSF81383">
    <property type="entry name" value="F-box domain"/>
    <property type="match status" value="1"/>
</dbReference>
<reference evidence="2" key="1">
    <citation type="submission" date="2020-05" db="EMBL/GenBank/DDBJ databases">
        <title>Phylogenomic resolution of chytrid fungi.</title>
        <authorList>
            <person name="Stajich J.E."/>
            <person name="Amses K."/>
            <person name="Simmons R."/>
            <person name="Seto K."/>
            <person name="Myers J."/>
            <person name="Bonds A."/>
            <person name="Quandt C.A."/>
            <person name="Barry K."/>
            <person name="Liu P."/>
            <person name="Grigoriev I."/>
            <person name="Longcore J.E."/>
            <person name="James T.Y."/>
        </authorList>
    </citation>
    <scope>NUCLEOTIDE SEQUENCE</scope>
    <source>
        <strain evidence="2">JEL0318</strain>
    </source>
</reference>
<accession>A0AAD5SS26</accession>
<dbReference type="EMBL" id="JADGJD010000004">
    <property type="protein sequence ID" value="KAJ3057420.1"/>
    <property type="molecule type" value="Genomic_DNA"/>
</dbReference>
<organism evidence="2 3">
    <name type="scientific">Rhizophlyctis rosea</name>
    <dbReference type="NCBI Taxonomy" id="64517"/>
    <lineage>
        <taxon>Eukaryota</taxon>
        <taxon>Fungi</taxon>
        <taxon>Fungi incertae sedis</taxon>
        <taxon>Chytridiomycota</taxon>
        <taxon>Chytridiomycota incertae sedis</taxon>
        <taxon>Chytridiomycetes</taxon>
        <taxon>Rhizophlyctidales</taxon>
        <taxon>Rhizophlyctidaceae</taxon>
        <taxon>Rhizophlyctis</taxon>
    </lineage>
</organism>
<keyword evidence="3" id="KW-1185">Reference proteome</keyword>
<proteinExistence type="predicted"/>
<dbReference type="InterPro" id="IPR036047">
    <property type="entry name" value="F-box-like_dom_sf"/>
</dbReference>
<evidence type="ECO:0000313" key="2">
    <source>
        <dbReference type="EMBL" id="KAJ3057420.1"/>
    </source>
</evidence>
<gene>
    <name evidence="2" type="ORF">HK097_007599</name>
</gene>
<dbReference type="InterPro" id="IPR001810">
    <property type="entry name" value="F-box_dom"/>
</dbReference>
<feature type="domain" description="F-box" evidence="1">
    <location>
        <begin position="39"/>
        <end position="71"/>
    </location>
</feature>
<protein>
    <recommendedName>
        <fullName evidence="1">F-box domain-containing protein</fullName>
    </recommendedName>
</protein>
<evidence type="ECO:0000259" key="1">
    <source>
        <dbReference type="Pfam" id="PF00646"/>
    </source>
</evidence>
<comment type="caution">
    <text evidence="2">The sequence shown here is derived from an EMBL/GenBank/DDBJ whole genome shotgun (WGS) entry which is preliminary data.</text>
</comment>
<dbReference type="AlphaFoldDB" id="A0AAD5SS26"/>
<sequence>MRKMEELRAIEEQIKKLQRKRDALLAAPTSASTNVLHNPDLLSRILSFAPIKHVLKCERVCRFWKNTSRNDTSQAWLSKLIRAFPEGCAPPRCGKETWRDVVMLWWAWTAIRKAKTVSMDIPELAKHEALPPPPANTKRQLTFVESHPLSDFDLKRNPTRW</sequence>
<dbReference type="Proteomes" id="UP001212841">
    <property type="component" value="Unassembled WGS sequence"/>
</dbReference>
<dbReference type="Gene3D" id="1.20.1280.50">
    <property type="match status" value="1"/>
</dbReference>